<keyword evidence="7" id="KW-1185">Reference proteome</keyword>
<sequence>MTTATPARLTAKGAATRARIVATAADLVLARGVGGTSLDDVRAGTLTSKSQLFHYFPGGKSELVLAIADLQMERVLRAQRPFLDTLDTWAAWDGWRDALVAYYGSQPHWGCPIGTLVSELVGTDPAAAAEVVGHMDRWRGLLRDGLGRMRESGLLRADADPGRLALAVFAAVQGGLLLTQAMRSIEPLTAALDAALTALRAAAPARHPAVLR</sequence>
<dbReference type="Pfam" id="PF00440">
    <property type="entry name" value="TetR_N"/>
    <property type="match status" value="1"/>
</dbReference>
<protein>
    <submittedName>
        <fullName evidence="6">Transcriptional regulator</fullName>
    </submittedName>
</protein>
<feature type="domain" description="Tetracyclin repressor-like C-terminal" evidence="5">
    <location>
        <begin position="108"/>
        <end position="194"/>
    </location>
</feature>
<evidence type="ECO:0000313" key="6">
    <source>
        <dbReference type="EMBL" id="GIG18990.1"/>
    </source>
</evidence>
<feature type="domain" description="HTH tetR-type" evidence="4">
    <location>
        <begin position="20"/>
        <end position="67"/>
    </location>
</feature>
<proteinExistence type="predicted"/>
<keyword evidence="2" id="KW-0238">DNA-binding</keyword>
<name>A0A8J3LUD3_9ACTN</name>
<dbReference type="Gene3D" id="1.10.357.10">
    <property type="entry name" value="Tetracycline Repressor, domain 2"/>
    <property type="match status" value="1"/>
</dbReference>
<dbReference type="GO" id="GO:0003677">
    <property type="term" value="F:DNA binding"/>
    <property type="evidence" value="ECO:0007669"/>
    <property type="project" value="UniProtKB-KW"/>
</dbReference>
<evidence type="ECO:0000313" key="7">
    <source>
        <dbReference type="Proteomes" id="UP000660339"/>
    </source>
</evidence>
<dbReference type="Pfam" id="PF16925">
    <property type="entry name" value="TetR_C_13"/>
    <property type="match status" value="1"/>
</dbReference>
<dbReference type="InterPro" id="IPR036271">
    <property type="entry name" value="Tet_transcr_reg_TetR-rel_C_sf"/>
</dbReference>
<dbReference type="Proteomes" id="UP000660339">
    <property type="component" value="Unassembled WGS sequence"/>
</dbReference>
<keyword evidence="1" id="KW-0805">Transcription regulation</keyword>
<reference evidence="6" key="1">
    <citation type="submission" date="2021-01" db="EMBL/GenBank/DDBJ databases">
        <title>Whole genome shotgun sequence of Catellatospora methionotrophica NBRC 14553.</title>
        <authorList>
            <person name="Komaki H."/>
            <person name="Tamura T."/>
        </authorList>
    </citation>
    <scope>NUCLEOTIDE SEQUENCE</scope>
    <source>
        <strain evidence="6">NBRC 14553</strain>
    </source>
</reference>
<evidence type="ECO:0000256" key="2">
    <source>
        <dbReference type="ARBA" id="ARBA00023125"/>
    </source>
</evidence>
<dbReference type="PANTHER" id="PTHR47506:SF3">
    <property type="entry name" value="HTH-TYPE TRANSCRIPTIONAL REGULATOR LMRA"/>
    <property type="match status" value="1"/>
</dbReference>
<dbReference type="InterPro" id="IPR001647">
    <property type="entry name" value="HTH_TetR"/>
</dbReference>
<keyword evidence="3" id="KW-0804">Transcription</keyword>
<dbReference type="InterPro" id="IPR011075">
    <property type="entry name" value="TetR_C"/>
</dbReference>
<accession>A0A8J3LUD3</accession>
<dbReference type="PANTHER" id="PTHR47506">
    <property type="entry name" value="TRANSCRIPTIONAL REGULATORY PROTEIN"/>
    <property type="match status" value="1"/>
</dbReference>
<organism evidence="6 7">
    <name type="scientific">Catellatospora methionotrophica</name>
    <dbReference type="NCBI Taxonomy" id="121620"/>
    <lineage>
        <taxon>Bacteria</taxon>
        <taxon>Bacillati</taxon>
        <taxon>Actinomycetota</taxon>
        <taxon>Actinomycetes</taxon>
        <taxon>Micromonosporales</taxon>
        <taxon>Micromonosporaceae</taxon>
        <taxon>Catellatospora</taxon>
    </lineage>
</organism>
<evidence type="ECO:0000256" key="1">
    <source>
        <dbReference type="ARBA" id="ARBA00023015"/>
    </source>
</evidence>
<dbReference type="SUPFAM" id="SSF48498">
    <property type="entry name" value="Tetracyclin repressor-like, C-terminal domain"/>
    <property type="match status" value="1"/>
</dbReference>
<dbReference type="EMBL" id="BONJ01000046">
    <property type="protein sequence ID" value="GIG18990.1"/>
    <property type="molecule type" value="Genomic_DNA"/>
</dbReference>
<comment type="caution">
    <text evidence="6">The sequence shown here is derived from an EMBL/GenBank/DDBJ whole genome shotgun (WGS) entry which is preliminary data.</text>
</comment>
<dbReference type="AlphaFoldDB" id="A0A8J3LUD3"/>
<evidence type="ECO:0000259" key="4">
    <source>
        <dbReference type="Pfam" id="PF00440"/>
    </source>
</evidence>
<dbReference type="RefSeq" id="WP_166388215.1">
    <property type="nucleotide sequence ID" value="NZ_BAAATT010000008.1"/>
</dbReference>
<dbReference type="SUPFAM" id="SSF46689">
    <property type="entry name" value="Homeodomain-like"/>
    <property type="match status" value="1"/>
</dbReference>
<dbReference type="InterPro" id="IPR009057">
    <property type="entry name" value="Homeodomain-like_sf"/>
</dbReference>
<evidence type="ECO:0000259" key="5">
    <source>
        <dbReference type="Pfam" id="PF16925"/>
    </source>
</evidence>
<evidence type="ECO:0000256" key="3">
    <source>
        <dbReference type="ARBA" id="ARBA00023163"/>
    </source>
</evidence>
<gene>
    <name evidence="6" type="ORF">Cme02nite_73220</name>
</gene>